<proteinExistence type="predicted"/>
<sequence>MGSGMRPRGEFAKLSRLLERQFKIAQLRTAEMALKPIHHGTRSVYNHTIPHTLDVNFEQGGGAMMTATTSGRLLRPKRLITRQNASLAFQAEICLAAGTQWSYQGGPHIGLKILCLWVLWVSERL</sequence>
<dbReference type="AlphaFoldDB" id="A0A7S1NBS9"/>
<protein>
    <submittedName>
        <fullName evidence="1">Uncharacterized protein</fullName>
    </submittedName>
</protein>
<organism evidence="1">
    <name type="scientific">Eutreptiella gymnastica</name>
    <dbReference type="NCBI Taxonomy" id="73025"/>
    <lineage>
        <taxon>Eukaryota</taxon>
        <taxon>Discoba</taxon>
        <taxon>Euglenozoa</taxon>
        <taxon>Euglenida</taxon>
        <taxon>Spirocuta</taxon>
        <taxon>Euglenophyceae</taxon>
        <taxon>Eutreptiales</taxon>
        <taxon>Eutreptiaceae</taxon>
        <taxon>Eutreptiella</taxon>
    </lineage>
</organism>
<reference evidence="1" key="1">
    <citation type="submission" date="2021-01" db="EMBL/GenBank/DDBJ databases">
        <authorList>
            <person name="Corre E."/>
            <person name="Pelletier E."/>
            <person name="Niang G."/>
            <person name="Scheremetjew M."/>
            <person name="Finn R."/>
            <person name="Kale V."/>
            <person name="Holt S."/>
            <person name="Cochrane G."/>
            <person name="Meng A."/>
            <person name="Brown T."/>
            <person name="Cohen L."/>
        </authorList>
    </citation>
    <scope>NUCLEOTIDE SEQUENCE</scope>
    <source>
        <strain evidence="1">NIES-381</strain>
    </source>
</reference>
<name>A0A7S1NBS9_9EUGL</name>
<gene>
    <name evidence="1" type="ORF">EGYM00392_LOCUS20852</name>
</gene>
<evidence type="ECO:0000313" key="1">
    <source>
        <dbReference type="EMBL" id="CAD9009757.1"/>
    </source>
</evidence>
<dbReference type="EMBL" id="HBGA01056634">
    <property type="protein sequence ID" value="CAD9009757.1"/>
    <property type="molecule type" value="Transcribed_RNA"/>
</dbReference>
<accession>A0A7S1NBS9</accession>